<dbReference type="RefSeq" id="XP_007419537.1">
    <property type="nucleotide sequence ID" value="XM_007419475.1"/>
</dbReference>
<feature type="domain" description="DNA2/NAM7 helicase-like C-terminal" evidence="1">
    <location>
        <begin position="10"/>
        <end position="59"/>
    </location>
</feature>
<dbReference type="KEGG" id="mlr:MELLADRAFT_70149"/>
<dbReference type="eggNOG" id="KOG1804">
    <property type="taxonomic scope" value="Eukaryota"/>
</dbReference>
<accession>F4SDT3</accession>
<keyword evidence="3" id="KW-1185">Reference proteome</keyword>
<dbReference type="Pfam" id="PF13087">
    <property type="entry name" value="AAA_12"/>
    <property type="match status" value="1"/>
</dbReference>
<protein>
    <recommendedName>
        <fullName evidence="1">DNA2/NAM7 helicase-like C-terminal domain-containing protein</fullName>
    </recommendedName>
</protein>
<dbReference type="GeneID" id="18931437"/>
<dbReference type="InterPro" id="IPR027417">
    <property type="entry name" value="P-loop_NTPase"/>
</dbReference>
<dbReference type="PANTHER" id="PTHR10887:SF322">
    <property type="entry name" value="HELICASE MOV-10"/>
    <property type="match status" value="1"/>
</dbReference>
<evidence type="ECO:0000259" key="1">
    <source>
        <dbReference type="Pfam" id="PF13087"/>
    </source>
</evidence>
<dbReference type="EMBL" id="GL883293">
    <property type="protein sequence ID" value="EGF97190.1"/>
    <property type="molecule type" value="Genomic_DNA"/>
</dbReference>
<dbReference type="Proteomes" id="UP000001072">
    <property type="component" value="Unassembled WGS sequence"/>
</dbReference>
<dbReference type="GO" id="GO:0005829">
    <property type="term" value="C:cytosol"/>
    <property type="evidence" value="ECO:0007669"/>
    <property type="project" value="TreeGrafter"/>
</dbReference>
<dbReference type="PANTHER" id="PTHR10887">
    <property type="entry name" value="DNA2/NAM7 HELICASE FAMILY"/>
    <property type="match status" value="1"/>
</dbReference>
<reference evidence="3" key="1">
    <citation type="journal article" date="2011" name="Proc. Natl. Acad. Sci. U.S.A.">
        <title>Obligate biotrophy features unraveled by the genomic analysis of rust fungi.</title>
        <authorList>
            <person name="Duplessis S."/>
            <person name="Cuomo C.A."/>
            <person name="Lin Y.-C."/>
            <person name="Aerts A."/>
            <person name="Tisserant E."/>
            <person name="Veneault-Fourrey C."/>
            <person name="Joly D.L."/>
            <person name="Hacquard S."/>
            <person name="Amselem J."/>
            <person name="Cantarel B.L."/>
            <person name="Chiu R."/>
            <person name="Coutinho P.M."/>
            <person name="Feau N."/>
            <person name="Field M."/>
            <person name="Frey P."/>
            <person name="Gelhaye E."/>
            <person name="Goldberg J."/>
            <person name="Grabherr M.G."/>
            <person name="Kodira C.D."/>
            <person name="Kohler A."/>
            <person name="Kuees U."/>
            <person name="Lindquist E.A."/>
            <person name="Lucas S.M."/>
            <person name="Mago R."/>
            <person name="Mauceli E."/>
            <person name="Morin E."/>
            <person name="Murat C."/>
            <person name="Pangilinan J.L."/>
            <person name="Park R."/>
            <person name="Pearson M."/>
            <person name="Quesneville H."/>
            <person name="Rouhier N."/>
            <person name="Sakthikumar S."/>
            <person name="Salamov A.A."/>
            <person name="Schmutz J."/>
            <person name="Selles B."/>
            <person name="Shapiro H."/>
            <person name="Tanguay P."/>
            <person name="Tuskan G.A."/>
            <person name="Henrissat B."/>
            <person name="Van de Peer Y."/>
            <person name="Rouze P."/>
            <person name="Ellis J.G."/>
            <person name="Dodds P.N."/>
            <person name="Schein J.E."/>
            <person name="Zhong S."/>
            <person name="Hamelin R.C."/>
            <person name="Grigoriev I.V."/>
            <person name="Szabo L.J."/>
            <person name="Martin F."/>
        </authorList>
    </citation>
    <scope>NUCLEOTIDE SEQUENCE [LARGE SCALE GENOMIC DNA]</scope>
    <source>
        <strain evidence="3">98AG31 / pathotype 3-4-7</strain>
    </source>
</reference>
<dbReference type="AlphaFoldDB" id="F4SDT3"/>
<dbReference type="VEuPathDB" id="FungiDB:MELLADRAFT_70149"/>
<sequence>MFLLAFSFSRVVIVSTVRSHHKKHIEDDRRRDRGLIFEAQRFNVTLTRPKELLIVVGNAETLTVDPYWRSFYHFTRRMGVYEGAPVLGLGESVADVSVLEERFHRNSYESFEEKLNHGDQLIGLDEDENGIESFDVDGRILVGSVARLALEDSG</sequence>
<dbReference type="InterPro" id="IPR045055">
    <property type="entry name" value="DNA2/NAM7-like"/>
</dbReference>
<proteinExistence type="predicted"/>
<dbReference type="InParanoid" id="F4SDT3"/>
<evidence type="ECO:0000313" key="3">
    <source>
        <dbReference type="Proteomes" id="UP000001072"/>
    </source>
</evidence>
<dbReference type="HOGENOM" id="CLU_1704632_0_0_1"/>
<gene>
    <name evidence="2" type="ORF">MELLADRAFT_70149</name>
</gene>
<dbReference type="InterPro" id="IPR041679">
    <property type="entry name" value="DNA2/NAM7-like_C"/>
</dbReference>
<dbReference type="Gene3D" id="3.40.50.300">
    <property type="entry name" value="P-loop containing nucleotide triphosphate hydrolases"/>
    <property type="match status" value="1"/>
</dbReference>
<dbReference type="OrthoDB" id="6513042at2759"/>
<organism evidence="3">
    <name type="scientific">Melampsora larici-populina (strain 98AG31 / pathotype 3-4-7)</name>
    <name type="common">Poplar leaf rust fungus</name>
    <dbReference type="NCBI Taxonomy" id="747676"/>
    <lineage>
        <taxon>Eukaryota</taxon>
        <taxon>Fungi</taxon>
        <taxon>Dikarya</taxon>
        <taxon>Basidiomycota</taxon>
        <taxon>Pucciniomycotina</taxon>
        <taxon>Pucciniomycetes</taxon>
        <taxon>Pucciniales</taxon>
        <taxon>Melampsoraceae</taxon>
        <taxon>Melampsora</taxon>
    </lineage>
</organism>
<evidence type="ECO:0000313" key="2">
    <source>
        <dbReference type="EMBL" id="EGF97190.1"/>
    </source>
</evidence>
<dbReference type="GO" id="GO:0035194">
    <property type="term" value="P:regulatory ncRNA-mediated post-transcriptional gene silencing"/>
    <property type="evidence" value="ECO:0007669"/>
    <property type="project" value="TreeGrafter"/>
</dbReference>
<name>F4SDT3_MELLP</name>